<feature type="non-terminal residue" evidence="1">
    <location>
        <position position="1"/>
    </location>
</feature>
<evidence type="ECO:0000313" key="2">
    <source>
        <dbReference type="Proteomes" id="UP001218218"/>
    </source>
</evidence>
<proteinExistence type="predicted"/>
<sequence>MPFDALDEDILLNVLSLCDVYTTLSVSAVNQSLRRVACVKQLWLSLVHDLAFRGSLELAPAEYEGLEGHSTTELMHLVMRGIQATRLPARATLPHHRLAFLPSLDQSVTEAKLLRGARYTVLRVPTHLHVYEVWSGRHIWTQAIEPNTRYSADIARGSDKVRVLLTPETGNISLQEVDLATGQSWEVLTFNLPPGAHGSSKIVDDFFVCVLHPHENKLSWLLVNWPAATCIILDLGTHPFYTRTKLRPGYILQAYPESTPPHQLHLAVTDLRSLSPHLKPLHEFNLDDRLSLQDIAFTAHNQLEYDDGRPILGAAVPILSVVPCMLHRDSFFFGICAWYEPPPPRTSLAARFRQIITWKRPPSLLTYQMYSYRFTPASSGKSCEIGTPVALNRQFTRRVRLDLERQQVNGREETVVVVRYYNI</sequence>
<comment type="caution">
    <text evidence="1">The sequence shown here is derived from an EMBL/GenBank/DDBJ whole genome shotgun (WGS) entry which is preliminary data.</text>
</comment>
<dbReference type="AlphaFoldDB" id="A0AAD7APW1"/>
<keyword evidence="2" id="KW-1185">Reference proteome</keyword>
<organism evidence="1 2">
    <name type="scientific">Mycena albidolilacea</name>
    <dbReference type="NCBI Taxonomy" id="1033008"/>
    <lineage>
        <taxon>Eukaryota</taxon>
        <taxon>Fungi</taxon>
        <taxon>Dikarya</taxon>
        <taxon>Basidiomycota</taxon>
        <taxon>Agaricomycotina</taxon>
        <taxon>Agaricomycetes</taxon>
        <taxon>Agaricomycetidae</taxon>
        <taxon>Agaricales</taxon>
        <taxon>Marasmiineae</taxon>
        <taxon>Mycenaceae</taxon>
        <taxon>Mycena</taxon>
    </lineage>
</organism>
<gene>
    <name evidence="1" type="ORF">DFH08DRAFT_838696</name>
</gene>
<dbReference type="Proteomes" id="UP001218218">
    <property type="component" value="Unassembled WGS sequence"/>
</dbReference>
<dbReference type="EMBL" id="JARIHO010000003">
    <property type="protein sequence ID" value="KAJ7364244.1"/>
    <property type="molecule type" value="Genomic_DNA"/>
</dbReference>
<protein>
    <recommendedName>
        <fullName evidence="3">F-box domain-containing protein</fullName>
    </recommendedName>
</protein>
<dbReference type="SUPFAM" id="SSF81383">
    <property type="entry name" value="F-box domain"/>
    <property type="match status" value="1"/>
</dbReference>
<name>A0AAD7APW1_9AGAR</name>
<evidence type="ECO:0000313" key="1">
    <source>
        <dbReference type="EMBL" id="KAJ7364244.1"/>
    </source>
</evidence>
<evidence type="ECO:0008006" key="3">
    <source>
        <dbReference type="Google" id="ProtNLM"/>
    </source>
</evidence>
<reference evidence="1" key="1">
    <citation type="submission" date="2023-03" db="EMBL/GenBank/DDBJ databases">
        <title>Massive genome expansion in bonnet fungi (Mycena s.s.) driven by repeated elements and novel gene families across ecological guilds.</title>
        <authorList>
            <consortium name="Lawrence Berkeley National Laboratory"/>
            <person name="Harder C.B."/>
            <person name="Miyauchi S."/>
            <person name="Viragh M."/>
            <person name="Kuo A."/>
            <person name="Thoen E."/>
            <person name="Andreopoulos B."/>
            <person name="Lu D."/>
            <person name="Skrede I."/>
            <person name="Drula E."/>
            <person name="Henrissat B."/>
            <person name="Morin E."/>
            <person name="Kohler A."/>
            <person name="Barry K."/>
            <person name="LaButti K."/>
            <person name="Morin E."/>
            <person name="Salamov A."/>
            <person name="Lipzen A."/>
            <person name="Mereny Z."/>
            <person name="Hegedus B."/>
            <person name="Baldrian P."/>
            <person name="Stursova M."/>
            <person name="Weitz H."/>
            <person name="Taylor A."/>
            <person name="Grigoriev I.V."/>
            <person name="Nagy L.G."/>
            <person name="Martin F."/>
            <person name="Kauserud H."/>
        </authorList>
    </citation>
    <scope>NUCLEOTIDE SEQUENCE</scope>
    <source>
        <strain evidence="1">CBHHK002</strain>
    </source>
</reference>
<accession>A0AAD7APW1</accession>
<dbReference type="InterPro" id="IPR036047">
    <property type="entry name" value="F-box-like_dom_sf"/>
</dbReference>